<dbReference type="InterPro" id="IPR019491">
    <property type="entry name" value="Lipoate_protein_ligase_C"/>
</dbReference>
<proteinExistence type="predicted"/>
<dbReference type="EC" id="6.3.1.20" evidence="3"/>
<keyword evidence="4 9" id="KW-0436">Ligase</keyword>
<dbReference type="PROSITE" id="PS51733">
    <property type="entry name" value="BPL_LPL_CATALYTIC"/>
    <property type="match status" value="1"/>
</dbReference>
<comment type="pathway">
    <text evidence="1">Protein modification; protein lipoylation via exogenous pathway; protein N(6)-(lipoyl)lysine from lipoate: step 2/2.</text>
</comment>
<evidence type="ECO:0000256" key="6">
    <source>
        <dbReference type="ARBA" id="ARBA00022840"/>
    </source>
</evidence>
<comment type="catalytic activity">
    <reaction evidence="7">
        <text>L-lysyl-[lipoyl-carrier protein] + (R)-lipoate + ATP = N(6)-[(R)-lipoyl]-L-lysyl-[lipoyl-carrier protein] + AMP + diphosphate + H(+)</text>
        <dbReference type="Rhea" id="RHEA:49288"/>
        <dbReference type="Rhea" id="RHEA-COMP:10500"/>
        <dbReference type="Rhea" id="RHEA-COMP:10502"/>
        <dbReference type="ChEBI" id="CHEBI:15378"/>
        <dbReference type="ChEBI" id="CHEBI:29969"/>
        <dbReference type="ChEBI" id="CHEBI:30616"/>
        <dbReference type="ChEBI" id="CHEBI:33019"/>
        <dbReference type="ChEBI" id="CHEBI:83088"/>
        <dbReference type="ChEBI" id="CHEBI:83099"/>
        <dbReference type="ChEBI" id="CHEBI:456215"/>
        <dbReference type="EC" id="6.3.1.20"/>
    </reaction>
</comment>
<evidence type="ECO:0000256" key="7">
    <source>
        <dbReference type="ARBA" id="ARBA00048037"/>
    </source>
</evidence>
<evidence type="ECO:0000313" key="10">
    <source>
        <dbReference type="Proteomes" id="UP000824123"/>
    </source>
</evidence>
<dbReference type="Gene3D" id="3.30.390.50">
    <property type="entry name" value="CO dehydrogenase flavoprotein, C-terminal domain"/>
    <property type="match status" value="1"/>
</dbReference>
<dbReference type="Pfam" id="PF10437">
    <property type="entry name" value="Lip_prot_lig_C"/>
    <property type="match status" value="1"/>
</dbReference>
<keyword evidence="5" id="KW-0547">Nucleotide-binding</keyword>
<evidence type="ECO:0000259" key="8">
    <source>
        <dbReference type="PROSITE" id="PS51733"/>
    </source>
</evidence>
<protein>
    <recommendedName>
        <fullName evidence="3">lipoate--protein ligase</fullName>
        <ecNumber evidence="3">6.3.1.20</ecNumber>
    </recommendedName>
</protein>
<comment type="pathway">
    <text evidence="2">Protein modification; protein lipoylation via exogenous pathway; protein N(6)-(lipoyl)lysine from lipoate: step 1/2.</text>
</comment>
<comment type="caution">
    <text evidence="9">The sequence shown here is derived from an EMBL/GenBank/DDBJ whole genome shotgun (WGS) entry which is preliminary data.</text>
</comment>
<dbReference type="InterPro" id="IPR045864">
    <property type="entry name" value="aa-tRNA-synth_II/BPL/LPL"/>
</dbReference>
<dbReference type="Pfam" id="PF21948">
    <property type="entry name" value="LplA-B_cat"/>
    <property type="match status" value="1"/>
</dbReference>
<name>A0A9D1LTF0_9FIRM</name>
<evidence type="ECO:0000256" key="5">
    <source>
        <dbReference type="ARBA" id="ARBA00022741"/>
    </source>
</evidence>
<dbReference type="InterPro" id="IPR004562">
    <property type="entry name" value="LipoylTrfase_LipoateP_Ligase"/>
</dbReference>
<dbReference type="EMBL" id="DVNK01000063">
    <property type="protein sequence ID" value="HIU47667.1"/>
    <property type="molecule type" value="Genomic_DNA"/>
</dbReference>
<evidence type="ECO:0000256" key="1">
    <source>
        <dbReference type="ARBA" id="ARBA00005085"/>
    </source>
</evidence>
<dbReference type="AlphaFoldDB" id="A0A9D1LTF0"/>
<dbReference type="Proteomes" id="UP000824123">
    <property type="component" value="Unassembled WGS sequence"/>
</dbReference>
<dbReference type="Gene3D" id="3.30.930.10">
    <property type="entry name" value="Bira Bifunctional Protein, Domain 2"/>
    <property type="match status" value="1"/>
</dbReference>
<evidence type="ECO:0000256" key="3">
    <source>
        <dbReference type="ARBA" id="ARBA00012367"/>
    </source>
</evidence>
<dbReference type="GO" id="GO:0005524">
    <property type="term" value="F:ATP binding"/>
    <property type="evidence" value="ECO:0007669"/>
    <property type="project" value="UniProtKB-KW"/>
</dbReference>
<dbReference type="SUPFAM" id="SSF55681">
    <property type="entry name" value="Class II aaRS and biotin synthetases"/>
    <property type="match status" value="1"/>
</dbReference>
<keyword evidence="6" id="KW-0067">ATP-binding</keyword>
<evidence type="ECO:0000313" key="9">
    <source>
        <dbReference type="EMBL" id="HIU47667.1"/>
    </source>
</evidence>
<reference evidence="9" key="1">
    <citation type="submission" date="2020-10" db="EMBL/GenBank/DDBJ databases">
        <authorList>
            <person name="Gilroy R."/>
        </authorList>
    </citation>
    <scope>NUCLEOTIDE SEQUENCE</scope>
    <source>
        <strain evidence="9">ChiSxjej2B14-8506</strain>
    </source>
</reference>
<dbReference type="GO" id="GO:0016979">
    <property type="term" value="F:lipoate-protein ligase activity"/>
    <property type="evidence" value="ECO:0007669"/>
    <property type="project" value="UniProtKB-EC"/>
</dbReference>
<dbReference type="PANTHER" id="PTHR12561">
    <property type="entry name" value="LIPOATE-PROTEIN LIGASE"/>
    <property type="match status" value="1"/>
</dbReference>
<dbReference type="SUPFAM" id="SSF82649">
    <property type="entry name" value="SufE/NifU"/>
    <property type="match status" value="1"/>
</dbReference>
<gene>
    <name evidence="9" type="ORF">IAC59_10500</name>
</gene>
<accession>A0A9D1LTF0</accession>
<dbReference type="CDD" id="cd16443">
    <property type="entry name" value="LplA"/>
    <property type="match status" value="1"/>
</dbReference>
<organism evidence="9 10">
    <name type="scientific">Candidatus Fimadaptatus faecigallinarum</name>
    <dbReference type="NCBI Taxonomy" id="2840814"/>
    <lineage>
        <taxon>Bacteria</taxon>
        <taxon>Bacillati</taxon>
        <taxon>Bacillota</taxon>
        <taxon>Clostridia</taxon>
        <taxon>Eubacteriales</taxon>
        <taxon>Candidatus Fimadaptatus</taxon>
    </lineage>
</organism>
<evidence type="ECO:0000256" key="2">
    <source>
        <dbReference type="ARBA" id="ARBA00005124"/>
    </source>
</evidence>
<evidence type="ECO:0000256" key="4">
    <source>
        <dbReference type="ARBA" id="ARBA00022598"/>
    </source>
</evidence>
<dbReference type="InterPro" id="IPR004143">
    <property type="entry name" value="BPL_LPL_catalytic"/>
</dbReference>
<dbReference type="GO" id="GO:0009249">
    <property type="term" value="P:protein lipoylation"/>
    <property type="evidence" value="ECO:0007669"/>
    <property type="project" value="InterPro"/>
</dbReference>
<dbReference type="GO" id="GO:0017118">
    <property type="term" value="F:lipoyltransferase activity"/>
    <property type="evidence" value="ECO:0007669"/>
    <property type="project" value="TreeGrafter"/>
</dbReference>
<dbReference type="NCBIfam" id="TIGR00545">
    <property type="entry name" value="lipoyltrans"/>
    <property type="match status" value="1"/>
</dbReference>
<reference evidence="9" key="2">
    <citation type="journal article" date="2021" name="PeerJ">
        <title>Extensive microbial diversity within the chicken gut microbiome revealed by metagenomics and culture.</title>
        <authorList>
            <person name="Gilroy R."/>
            <person name="Ravi A."/>
            <person name="Getino M."/>
            <person name="Pursley I."/>
            <person name="Horton D.L."/>
            <person name="Alikhan N.F."/>
            <person name="Baker D."/>
            <person name="Gharbi K."/>
            <person name="Hall N."/>
            <person name="Watson M."/>
            <person name="Adriaenssens E.M."/>
            <person name="Foster-Nyarko E."/>
            <person name="Jarju S."/>
            <person name="Secka A."/>
            <person name="Antonio M."/>
            <person name="Oren A."/>
            <person name="Chaudhuri R.R."/>
            <person name="La Ragione R."/>
            <person name="Hildebrand F."/>
            <person name="Pallen M.J."/>
        </authorList>
    </citation>
    <scope>NUCLEOTIDE SEQUENCE</scope>
    <source>
        <strain evidence="9">ChiSxjej2B14-8506</strain>
    </source>
</reference>
<feature type="domain" description="BPL/LPL catalytic" evidence="8">
    <location>
        <begin position="28"/>
        <end position="211"/>
    </location>
</feature>
<dbReference type="GO" id="GO:0005737">
    <property type="term" value="C:cytoplasm"/>
    <property type="evidence" value="ECO:0007669"/>
    <property type="project" value="TreeGrafter"/>
</dbReference>
<dbReference type="PANTHER" id="PTHR12561:SF3">
    <property type="entry name" value="LIPOYLTRANSFERASE 1, MITOCHONDRIAL"/>
    <property type="match status" value="1"/>
</dbReference>
<sequence length="327" mass="36075">MRNLILESHSLDPYYNLALEHCLFESIAPGDAALYLWQNQNTVVIGRNQNAWRECRCELLEREGGCLARRRSGGGAVFHDVGNLNYTFAASSDRYDLERQLGVIIDALNSVGIRADFTGRNDIAVDGRKVSGNAFEHSRGRSLQHGTLLISVDMERLSRYLNPSPLKLRAKGVESVRARVMNLAEAASGLTPDALRPLLCAAFERAYGSAERIDANAFDAMALEAGRAQMASWEWRFGQTPRFDARFETRFDWGEVELLLELHECRVAGCALHTDAMDARLAECVSAALDGVEFGSRLPEALAALNDMGVAPDQVSQLQTWLAGELA</sequence>